<evidence type="ECO:0000256" key="3">
    <source>
        <dbReference type="ARBA" id="ARBA00011276"/>
    </source>
</evidence>
<dbReference type="Proteomes" id="UP000275078">
    <property type="component" value="Unassembled WGS sequence"/>
</dbReference>
<evidence type="ECO:0000256" key="11">
    <source>
        <dbReference type="SAM" id="MobiDB-lite"/>
    </source>
</evidence>
<dbReference type="Gene3D" id="2.130.10.10">
    <property type="entry name" value="YVTN repeat-like/Quinoprotein amine dehydrogenase"/>
    <property type="match status" value="1"/>
</dbReference>
<evidence type="ECO:0000256" key="12">
    <source>
        <dbReference type="SAM" id="Phobius"/>
    </source>
</evidence>
<accession>A0A3N4IAY4</accession>
<dbReference type="GO" id="GO:0034975">
    <property type="term" value="P:protein folding in endoplasmic reticulum"/>
    <property type="evidence" value="ECO:0007669"/>
    <property type="project" value="TreeGrafter"/>
</dbReference>
<feature type="domain" description="ER membrane protein complex subunit 1 C-terminal" evidence="14">
    <location>
        <begin position="715"/>
        <end position="942"/>
    </location>
</feature>
<keyword evidence="8 12" id="KW-1133">Transmembrane helix</keyword>
<feature type="signal peptide" evidence="13">
    <location>
        <begin position="1"/>
        <end position="20"/>
    </location>
</feature>
<dbReference type="Pfam" id="PF25293">
    <property type="entry name" value="Beta-prop_EMC1_N"/>
    <property type="match status" value="1"/>
</dbReference>
<evidence type="ECO:0000256" key="5">
    <source>
        <dbReference type="ARBA" id="ARBA00022692"/>
    </source>
</evidence>
<dbReference type="InterPro" id="IPR011678">
    <property type="entry name" value="EMC1_C"/>
</dbReference>
<evidence type="ECO:0000313" key="17">
    <source>
        <dbReference type="Proteomes" id="UP000275078"/>
    </source>
</evidence>
<keyword evidence="6 13" id="KW-0732">Signal</keyword>
<dbReference type="OrthoDB" id="28092at2759"/>
<dbReference type="InterPro" id="IPR015943">
    <property type="entry name" value="WD40/YVTN_repeat-like_dom_sf"/>
</dbReference>
<evidence type="ECO:0000313" key="16">
    <source>
        <dbReference type="EMBL" id="RPA83232.1"/>
    </source>
</evidence>
<organism evidence="16 17">
    <name type="scientific">Ascobolus immersus RN42</name>
    <dbReference type="NCBI Taxonomy" id="1160509"/>
    <lineage>
        <taxon>Eukaryota</taxon>
        <taxon>Fungi</taxon>
        <taxon>Dikarya</taxon>
        <taxon>Ascomycota</taxon>
        <taxon>Pezizomycotina</taxon>
        <taxon>Pezizomycetes</taxon>
        <taxon>Pezizales</taxon>
        <taxon>Ascobolaceae</taxon>
        <taxon>Ascobolus</taxon>
    </lineage>
</organism>
<proteinExistence type="inferred from homology"/>
<dbReference type="InterPro" id="IPR058545">
    <property type="entry name" value="Beta-prop_EMC1_1st"/>
</dbReference>
<dbReference type="SUPFAM" id="SSF50998">
    <property type="entry name" value="Quinoprotein alcohol dehydrogenase-like"/>
    <property type="match status" value="1"/>
</dbReference>
<keyword evidence="7" id="KW-0256">Endoplasmic reticulum</keyword>
<comment type="subcellular location">
    <subcellularLocation>
        <location evidence="1">Endoplasmic reticulum membrane</location>
        <topology evidence="1">Single-pass type I membrane protein</topology>
    </subcellularLocation>
</comment>
<evidence type="ECO:0000256" key="4">
    <source>
        <dbReference type="ARBA" id="ARBA00020824"/>
    </source>
</evidence>
<keyword evidence="17" id="KW-1185">Reference proteome</keyword>
<keyword evidence="5 12" id="KW-0812">Transmembrane</keyword>
<comment type="similarity">
    <text evidence="2">Belongs to the EMC1 family.</text>
</comment>
<dbReference type="GO" id="GO:0072546">
    <property type="term" value="C:EMC complex"/>
    <property type="evidence" value="ECO:0007669"/>
    <property type="project" value="InterPro"/>
</dbReference>
<dbReference type="STRING" id="1160509.A0A3N4IAY4"/>
<evidence type="ECO:0000256" key="2">
    <source>
        <dbReference type="ARBA" id="ARBA00007904"/>
    </source>
</evidence>
<evidence type="ECO:0000256" key="10">
    <source>
        <dbReference type="ARBA" id="ARBA00023180"/>
    </source>
</evidence>
<evidence type="ECO:0000259" key="15">
    <source>
        <dbReference type="Pfam" id="PF25293"/>
    </source>
</evidence>
<protein>
    <recommendedName>
        <fullName evidence="4">ER membrane protein complex subunit 1</fullName>
    </recommendedName>
</protein>
<name>A0A3N4IAY4_ASCIM</name>
<dbReference type="AlphaFoldDB" id="A0A3N4IAY4"/>
<evidence type="ECO:0000256" key="6">
    <source>
        <dbReference type="ARBA" id="ARBA00022729"/>
    </source>
</evidence>
<feature type="domain" description="EMC1 first beta-propeller" evidence="15">
    <location>
        <begin position="20"/>
        <end position="398"/>
    </location>
</feature>
<evidence type="ECO:0000256" key="13">
    <source>
        <dbReference type="SAM" id="SignalP"/>
    </source>
</evidence>
<dbReference type="PANTHER" id="PTHR21573">
    <property type="entry name" value="ER MEMBRANE PROTEIN COMPLEX SUBUNIT 1"/>
    <property type="match status" value="1"/>
</dbReference>
<dbReference type="PANTHER" id="PTHR21573:SF0">
    <property type="entry name" value="ER MEMBRANE PROTEIN COMPLEX SUBUNIT 1"/>
    <property type="match status" value="1"/>
</dbReference>
<feature type="region of interest" description="Disordered" evidence="11">
    <location>
        <begin position="750"/>
        <end position="779"/>
    </location>
</feature>
<evidence type="ECO:0000256" key="1">
    <source>
        <dbReference type="ARBA" id="ARBA00004115"/>
    </source>
</evidence>
<evidence type="ECO:0000256" key="9">
    <source>
        <dbReference type="ARBA" id="ARBA00023136"/>
    </source>
</evidence>
<evidence type="ECO:0000259" key="14">
    <source>
        <dbReference type="Pfam" id="PF07774"/>
    </source>
</evidence>
<evidence type="ECO:0000256" key="8">
    <source>
        <dbReference type="ARBA" id="ARBA00022989"/>
    </source>
</evidence>
<dbReference type="EMBL" id="ML119666">
    <property type="protein sequence ID" value="RPA83232.1"/>
    <property type="molecule type" value="Genomic_DNA"/>
</dbReference>
<feature type="transmembrane region" description="Helical" evidence="12">
    <location>
        <begin position="915"/>
        <end position="933"/>
    </location>
</feature>
<comment type="subunit">
    <text evidence="3">Component of the ER membrane protein complex (EMC).</text>
</comment>
<keyword evidence="9 12" id="KW-0472">Membrane</keyword>
<keyword evidence="10" id="KW-0325">Glycoprotein</keyword>
<feature type="chain" id="PRO_5018205403" description="ER membrane protein complex subunit 1" evidence="13">
    <location>
        <begin position="21"/>
        <end position="945"/>
    </location>
</feature>
<dbReference type="InterPro" id="IPR011047">
    <property type="entry name" value="Quinoprotein_ADH-like_sf"/>
</dbReference>
<gene>
    <name evidence="16" type="ORF">BJ508DRAFT_413641</name>
</gene>
<dbReference type="Pfam" id="PF07774">
    <property type="entry name" value="EMC1_C"/>
    <property type="match status" value="1"/>
</dbReference>
<evidence type="ECO:0000256" key="7">
    <source>
        <dbReference type="ARBA" id="ARBA00022824"/>
    </source>
</evidence>
<sequence length="945" mass="103482">MRLKHLLTTTLVSLTTLTSAIYQDAAYTTDWHIPLLGAPVPDSTFFHTPSIDSKASLIYTLSEQNILGAIKPKDGSLVWRTSLDGKGRGVARKATEKVITGLGGNVEARRAGDGRVVWTNSFPETVQDVRVEASQNVLVLFDDGKVRRLASGSGDVVWEWDGLDKSDKVHSLIDNFGKWTVVSVSKDHKLRATDISSGAEVLFSESNITDLEQIFGTSEDTGLIFWMENDKTILKNAIIVAKESKTVATMDPEYEVQSVQMFQSSATSYFVHYQSATHSWLESYFLTPLGLEKVYNTDSQFGQSALAPGQPPSNEKPIPFTWLSPFEGIKIMAVNGIDPLAIVKFNFSDASPVTGFTFAISEVIEKADKTFAVRSFVTGSNGDTHLFRDGKLVWSRQESLAGAKHSAWVELKDHKTEEIKEEVELESHQNFVAAYIHRTTRHVQELVTYGLPWLTQLPKRLINNVLNGGNLEEVVTGPYRDFFGYRKYLVLLNDAHILSAVNVGAQGKLAWQMDLNRGDTKLGEVVALYHMGNGIVSIVDKDGTHLKIDAYQGRYLHAEKLGKKISSTTLVDDAGTPTIIGFTPCGCAVIVNTKKALSAPMHITIRSSDSTLTGYKLTTNDDKALTWSFAAPPGQTIRTLTPRPAHDPTASLARVNADRSVRYKYLNPHLLHITTTSPADNTLTSFLLDSVSGEILATTTHTSVDTSYPPRALVTENSLFYTFFTDDRTPGTTTKSHTLISTDLFESPLKNDRGPLANAEEVSSLDPERKNGKPTTESRAYILPNPPLALGVTATGQGITTKDILLYLRSPTASLLALPKRVVSALRPVGREPDEADREEGLAPYSPVLPVPNEGVLNHERKLVSWRDVKVEVSPSGLESTTLVAVVGEADVFGTRVSSSGEFDRLGKGFNRVQLVLTVVGLFVGVLAIRPRVGKGGVGRKWRGM</sequence>
<dbReference type="InterPro" id="IPR026895">
    <property type="entry name" value="EMC1"/>
</dbReference>
<reference evidence="16 17" key="1">
    <citation type="journal article" date="2018" name="Nat. Ecol. Evol.">
        <title>Pezizomycetes genomes reveal the molecular basis of ectomycorrhizal truffle lifestyle.</title>
        <authorList>
            <person name="Murat C."/>
            <person name="Payen T."/>
            <person name="Noel B."/>
            <person name="Kuo A."/>
            <person name="Morin E."/>
            <person name="Chen J."/>
            <person name="Kohler A."/>
            <person name="Krizsan K."/>
            <person name="Balestrini R."/>
            <person name="Da Silva C."/>
            <person name="Montanini B."/>
            <person name="Hainaut M."/>
            <person name="Levati E."/>
            <person name="Barry K.W."/>
            <person name="Belfiori B."/>
            <person name="Cichocki N."/>
            <person name="Clum A."/>
            <person name="Dockter R.B."/>
            <person name="Fauchery L."/>
            <person name="Guy J."/>
            <person name="Iotti M."/>
            <person name="Le Tacon F."/>
            <person name="Lindquist E.A."/>
            <person name="Lipzen A."/>
            <person name="Malagnac F."/>
            <person name="Mello A."/>
            <person name="Molinier V."/>
            <person name="Miyauchi S."/>
            <person name="Poulain J."/>
            <person name="Riccioni C."/>
            <person name="Rubini A."/>
            <person name="Sitrit Y."/>
            <person name="Splivallo R."/>
            <person name="Traeger S."/>
            <person name="Wang M."/>
            <person name="Zifcakova L."/>
            <person name="Wipf D."/>
            <person name="Zambonelli A."/>
            <person name="Paolocci F."/>
            <person name="Nowrousian M."/>
            <person name="Ottonello S."/>
            <person name="Baldrian P."/>
            <person name="Spatafora J.W."/>
            <person name="Henrissat B."/>
            <person name="Nagy L.G."/>
            <person name="Aury J.M."/>
            <person name="Wincker P."/>
            <person name="Grigoriev I.V."/>
            <person name="Bonfante P."/>
            <person name="Martin F.M."/>
        </authorList>
    </citation>
    <scope>NUCLEOTIDE SEQUENCE [LARGE SCALE GENOMIC DNA]</scope>
    <source>
        <strain evidence="16 17">RN42</strain>
    </source>
</reference>